<dbReference type="SFLD" id="SFLDG01067">
    <property type="entry name" value="SPASM/twitch_domain_containing"/>
    <property type="match status" value="1"/>
</dbReference>
<dbReference type="GO" id="GO:0003824">
    <property type="term" value="F:catalytic activity"/>
    <property type="evidence" value="ECO:0007669"/>
    <property type="project" value="InterPro"/>
</dbReference>
<accession>A0A2U9IIK9</accession>
<dbReference type="InterPro" id="IPR058240">
    <property type="entry name" value="rSAM_sf"/>
</dbReference>
<reference evidence="8 9" key="1">
    <citation type="submission" date="2018-05" db="EMBL/GenBank/DDBJ databases">
        <title>Complete Genome Sequences of Extremely Thermoacidophilic, Metal-Mobilizing Type-Strain Members of the Archaeal Family Sulfolobaceae: Acidianus brierleyi DSM-1651T, Acidianus sulfidivorans DSM-18786T, Metallosphaera hakonensis DSM-7519T, and Metallosphaera prunae DSM-10039T.</title>
        <authorList>
            <person name="Counts J.A."/>
            <person name="Kelly R.M."/>
        </authorList>
    </citation>
    <scope>NUCLEOTIDE SEQUENCE [LARGE SCALE GENOMIC DNA]</scope>
    <source>
        <strain evidence="8 9">DSM 1651</strain>
    </source>
</reference>
<dbReference type="SFLD" id="SFLDS00029">
    <property type="entry name" value="Radical_SAM"/>
    <property type="match status" value="1"/>
</dbReference>
<dbReference type="Gene3D" id="3.20.20.70">
    <property type="entry name" value="Aldolase class I"/>
    <property type="match status" value="1"/>
</dbReference>
<protein>
    <submittedName>
        <fullName evidence="8">Radical SAM protein</fullName>
    </submittedName>
</protein>
<dbReference type="OrthoDB" id="44249at2157"/>
<dbReference type="PROSITE" id="PS01305">
    <property type="entry name" value="MOAA_NIFB_PQQE"/>
    <property type="match status" value="1"/>
</dbReference>
<dbReference type="InterPro" id="IPR007197">
    <property type="entry name" value="rSAM"/>
</dbReference>
<dbReference type="UniPathway" id="UPA00782"/>
<feature type="domain" description="Radical SAM core" evidence="7">
    <location>
        <begin position="1"/>
        <end position="214"/>
    </location>
</feature>
<dbReference type="InterPro" id="IPR013785">
    <property type="entry name" value="Aldolase_TIM"/>
</dbReference>
<comment type="cofactor">
    <cofactor evidence="1">
        <name>[4Fe-4S] cluster</name>
        <dbReference type="ChEBI" id="CHEBI:49883"/>
    </cofactor>
</comment>
<gene>
    <name evidence="8" type="ORF">DFR85_02720</name>
</gene>
<evidence type="ECO:0000256" key="3">
    <source>
        <dbReference type="ARBA" id="ARBA00022691"/>
    </source>
</evidence>
<dbReference type="AlphaFoldDB" id="A0A2U9IIK9"/>
<sequence>MLSEQCNFRCIYCYEKFSNNKVNDLDQRIIKSIHKLVYYYNIDRLNMSFFGGEPMLYYDKIIKIMEYSNSIINTHGDMTTNGYLLNKEKFEKLVKLNVREYQITFDGYKDYHDKVRITIGKTPTFDMIFKNIVSYKDLKEDFRITIRIHMHKNNFSSVKKLIDLLADYLADDKRYVLFLRSISRLGGPNDNAIMLPSREEVEDAITYAKSRGLNIVLNRNMSNFCYASLPNSIVIRADGKISKCTVDLYSDRNIVGYLDSNENLVLDQDKIRFWARGFFTGNLGELRCPLTGEDIYD</sequence>
<dbReference type="InterPro" id="IPR000385">
    <property type="entry name" value="MoaA_NifB_PqqE_Fe-S-bd_CS"/>
</dbReference>
<evidence type="ECO:0000259" key="7">
    <source>
        <dbReference type="PROSITE" id="PS51918"/>
    </source>
</evidence>
<dbReference type="RefSeq" id="WP_110271766.1">
    <property type="nucleotide sequence ID" value="NZ_CP029289.2"/>
</dbReference>
<proteinExistence type="predicted"/>
<keyword evidence="5" id="KW-0408">Iron</keyword>
<keyword evidence="9" id="KW-1185">Reference proteome</keyword>
<dbReference type="GO" id="GO:0046872">
    <property type="term" value="F:metal ion binding"/>
    <property type="evidence" value="ECO:0007669"/>
    <property type="project" value="UniProtKB-KW"/>
</dbReference>
<dbReference type="Pfam" id="PF04055">
    <property type="entry name" value="Radical_SAM"/>
    <property type="match status" value="1"/>
</dbReference>
<name>A0A2U9IIK9_9CREN</name>
<dbReference type="GO" id="GO:0051539">
    <property type="term" value="F:4 iron, 4 sulfur cluster binding"/>
    <property type="evidence" value="ECO:0007669"/>
    <property type="project" value="UniProtKB-KW"/>
</dbReference>
<dbReference type="PANTHER" id="PTHR43787">
    <property type="entry name" value="FEMO COFACTOR BIOSYNTHESIS PROTEIN NIFB-RELATED"/>
    <property type="match status" value="1"/>
</dbReference>
<keyword evidence="4" id="KW-0479">Metal-binding</keyword>
<dbReference type="Proteomes" id="UP000248044">
    <property type="component" value="Chromosome"/>
</dbReference>
<dbReference type="KEGG" id="abri:DFR85_02720"/>
<keyword evidence="2" id="KW-0004">4Fe-4S</keyword>
<dbReference type="CDD" id="cd01335">
    <property type="entry name" value="Radical_SAM"/>
    <property type="match status" value="1"/>
</dbReference>
<evidence type="ECO:0000256" key="5">
    <source>
        <dbReference type="ARBA" id="ARBA00023004"/>
    </source>
</evidence>
<organism evidence="8 9">
    <name type="scientific">Acidianus brierleyi</name>
    <dbReference type="NCBI Taxonomy" id="41673"/>
    <lineage>
        <taxon>Archaea</taxon>
        <taxon>Thermoproteota</taxon>
        <taxon>Thermoprotei</taxon>
        <taxon>Sulfolobales</taxon>
        <taxon>Sulfolobaceae</taxon>
        <taxon>Acidianus</taxon>
    </lineage>
</organism>
<keyword evidence="3" id="KW-0949">S-adenosyl-L-methionine</keyword>
<dbReference type="PANTHER" id="PTHR43787:SF3">
    <property type="entry name" value="ARYLSULFATASE REGULATORY PROTEIN"/>
    <property type="match status" value="1"/>
</dbReference>
<evidence type="ECO:0000313" key="8">
    <source>
        <dbReference type="EMBL" id="AWR95888.1"/>
    </source>
</evidence>
<keyword evidence="6" id="KW-0411">Iron-sulfur</keyword>
<dbReference type="SUPFAM" id="SSF102114">
    <property type="entry name" value="Radical SAM enzymes"/>
    <property type="match status" value="1"/>
</dbReference>
<dbReference type="PROSITE" id="PS51918">
    <property type="entry name" value="RADICAL_SAM"/>
    <property type="match status" value="1"/>
</dbReference>
<evidence type="ECO:0000256" key="1">
    <source>
        <dbReference type="ARBA" id="ARBA00001966"/>
    </source>
</evidence>
<dbReference type="EMBL" id="CP029289">
    <property type="protein sequence ID" value="AWR95888.1"/>
    <property type="molecule type" value="Genomic_DNA"/>
</dbReference>
<evidence type="ECO:0000313" key="9">
    <source>
        <dbReference type="Proteomes" id="UP000248044"/>
    </source>
</evidence>
<evidence type="ECO:0000256" key="6">
    <source>
        <dbReference type="ARBA" id="ARBA00023014"/>
    </source>
</evidence>
<evidence type="ECO:0000256" key="4">
    <source>
        <dbReference type="ARBA" id="ARBA00022723"/>
    </source>
</evidence>
<evidence type="ECO:0000256" key="2">
    <source>
        <dbReference type="ARBA" id="ARBA00022485"/>
    </source>
</evidence>
<dbReference type="GeneID" id="36831034"/>